<evidence type="ECO:0000313" key="2">
    <source>
        <dbReference type="Proteomes" id="UP000193240"/>
    </source>
</evidence>
<sequence length="130" mass="14908">MFSDLSLWPQSCFMQKLALRCSVQCKSLHSVSRKKWPYPSQPPTGLLESQRINVVAQSNFFELVVFGRVDNLADHPMINIAAETSGHTIEVPTRGVFCHHVTISKRVVPYAKGWWHHNRMPIMVGSEYRE</sequence>
<dbReference type="InParanoid" id="A0A1Y2M964"/>
<reference evidence="1 2" key="1">
    <citation type="journal article" date="2017" name="Genome Announc.">
        <title>Genome sequence of the saprophytic ascomycete Epicoccum nigrum ICMP 19927 strain isolated from New Zealand.</title>
        <authorList>
            <person name="Fokin M."/>
            <person name="Fleetwood D."/>
            <person name="Weir B.S."/>
            <person name="Villas-Boas S.G."/>
        </authorList>
    </citation>
    <scope>NUCLEOTIDE SEQUENCE [LARGE SCALE GENOMIC DNA]</scope>
    <source>
        <strain evidence="1 2">ICMP 19927</strain>
    </source>
</reference>
<evidence type="ECO:0000313" key="1">
    <source>
        <dbReference type="EMBL" id="OSS52623.1"/>
    </source>
</evidence>
<dbReference type="Proteomes" id="UP000193240">
    <property type="component" value="Unassembled WGS sequence"/>
</dbReference>
<protein>
    <submittedName>
        <fullName evidence="1">Uncharacterized protein</fullName>
    </submittedName>
</protein>
<organism evidence="1 2">
    <name type="scientific">Epicoccum nigrum</name>
    <name type="common">Soil fungus</name>
    <name type="synonym">Epicoccum purpurascens</name>
    <dbReference type="NCBI Taxonomy" id="105696"/>
    <lineage>
        <taxon>Eukaryota</taxon>
        <taxon>Fungi</taxon>
        <taxon>Dikarya</taxon>
        <taxon>Ascomycota</taxon>
        <taxon>Pezizomycotina</taxon>
        <taxon>Dothideomycetes</taxon>
        <taxon>Pleosporomycetidae</taxon>
        <taxon>Pleosporales</taxon>
        <taxon>Pleosporineae</taxon>
        <taxon>Didymellaceae</taxon>
        <taxon>Epicoccum</taxon>
    </lineage>
</organism>
<gene>
    <name evidence="1" type="ORF">B5807_01860</name>
</gene>
<keyword evidence="2" id="KW-1185">Reference proteome</keyword>
<dbReference type="EMBL" id="KZ107839">
    <property type="protein sequence ID" value="OSS52623.1"/>
    <property type="molecule type" value="Genomic_DNA"/>
</dbReference>
<proteinExistence type="predicted"/>
<name>A0A1Y2M964_EPING</name>
<accession>A0A1Y2M964</accession>
<dbReference type="AlphaFoldDB" id="A0A1Y2M964"/>